<dbReference type="Gene3D" id="2.40.170.20">
    <property type="entry name" value="TonB-dependent receptor, beta-barrel domain"/>
    <property type="match status" value="1"/>
</dbReference>
<dbReference type="InterPro" id="IPR039426">
    <property type="entry name" value="TonB-dep_rcpt-like"/>
</dbReference>
<dbReference type="PANTHER" id="PTHR30069">
    <property type="entry name" value="TONB-DEPENDENT OUTER MEMBRANE RECEPTOR"/>
    <property type="match status" value="1"/>
</dbReference>
<evidence type="ECO:0000256" key="7">
    <source>
        <dbReference type="ARBA" id="ARBA00023077"/>
    </source>
</evidence>
<keyword evidence="3 10" id="KW-1134">Transmembrane beta strand</keyword>
<comment type="caution">
    <text evidence="16">The sequence shown here is derived from an EMBL/GenBank/DDBJ whole genome shotgun (WGS) entry which is preliminary data.</text>
</comment>
<sequence length="741" mass="80570">MPFPFRPDTSRRRPGAVLALTVSALALTLSPAVAQEGDIVDLSLFGDATAGAAADGADEPAAERLEAAAPGAIALGQVVVTASGFEQNVADAPASISVIPREQLETGQFRDLTDALRAVQGVSVTGNANEEDIYIRGLPGAYTLILVDGVRQNTRESRPNGSSGYEQNFIPPLEAIERIEVLRGPASTLYGSEAVGGVINIITRRVPERLSGSVTLEGTAQFDERYGHSGQASFYAGTPLVTDSLGLQVWGRGLAREEDELVSGTGADETGDVSARLSWSPNAIHSLILEGGVTSVETETTVGRTIEYSARASDLRRTYEREHARVTYEGDYSWGSASASVQHEVGRRESERGDNVGGYLRDDREPEIASTVADAKIVKPFAFMGGQTLTMGGQFIGNELTDQNPGRRTGQDEKFSVDQFSLFAENEWQMTDTFALTGGVRFNHHEIYDENWSPRFYGVWRPLDNWTFKGGVSTGYKAPEIRQIADGYAYTTGGGGCFYGPASALPARQSPCGVILANQDLQPETSTNYEVAALFDSYDGVRLGATAFWTEFEDKIQSDRVYDANGKFVRWSEDPNYTLFTFYNVDAARIRGVELTAGWDPMDSLSLIANYTYTESEQKTGDYAGFALARTPKHQANARADWFTPVEGLSVYAAGFYHGEETNAGLRIGSSGKPVYDGDGKIVARKYPDYFTADIGTTYEISQNVTVNAAVYNLFDEEVTPDEYNTVVEGRRFWASLKASF</sequence>
<evidence type="ECO:0000259" key="15">
    <source>
        <dbReference type="Pfam" id="PF07715"/>
    </source>
</evidence>
<dbReference type="SUPFAM" id="SSF56935">
    <property type="entry name" value="Porins"/>
    <property type="match status" value="1"/>
</dbReference>
<dbReference type="InterPro" id="IPR037066">
    <property type="entry name" value="Plug_dom_sf"/>
</dbReference>
<keyword evidence="7 11" id="KW-0798">TonB box</keyword>
<feature type="signal peptide" evidence="13">
    <location>
        <begin position="1"/>
        <end position="34"/>
    </location>
</feature>
<accession>A0ABU5I6X1</accession>
<keyword evidence="5 13" id="KW-0732">Signal</keyword>
<proteinExistence type="inferred from homology"/>
<dbReference type="Pfam" id="PF07715">
    <property type="entry name" value="Plug"/>
    <property type="match status" value="1"/>
</dbReference>
<dbReference type="Pfam" id="PF00593">
    <property type="entry name" value="TonB_dep_Rec_b-barrel"/>
    <property type="match status" value="1"/>
</dbReference>
<feature type="compositionally biased region" description="Basic and acidic residues" evidence="12">
    <location>
        <begin position="344"/>
        <end position="361"/>
    </location>
</feature>
<comment type="similarity">
    <text evidence="10 11">Belongs to the TonB-dependent receptor family.</text>
</comment>
<evidence type="ECO:0000256" key="5">
    <source>
        <dbReference type="ARBA" id="ARBA00022729"/>
    </source>
</evidence>
<feature type="domain" description="TonB-dependent receptor plug" evidence="15">
    <location>
        <begin position="89"/>
        <end position="198"/>
    </location>
</feature>
<keyword evidence="4 10" id="KW-0812">Transmembrane</keyword>
<evidence type="ECO:0000259" key="14">
    <source>
        <dbReference type="Pfam" id="PF00593"/>
    </source>
</evidence>
<evidence type="ECO:0000256" key="13">
    <source>
        <dbReference type="SAM" id="SignalP"/>
    </source>
</evidence>
<evidence type="ECO:0000256" key="8">
    <source>
        <dbReference type="ARBA" id="ARBA00023136"/>
    </source>
</evidence>
<evidence type="ECO:0000256" key="9">
    <source>
        <dbReference type="ARBA" id="ARBA00023237"/>
    </source>
</evidence>
<evidence type="ECO:0000256" key="11">
    <source>
        <dbReference type="RuleBase" id="RU003357"/>
    </source>
</evidence>
<keyword evidence="9 10" id="KW-0998">Cell outer membrane</keyword>
<dbReference type="InterPro" id="IPR000531">
    <property type="entry name" value="Beta-barrel_TonB"/>
</dbReference>
<keyword evidence="17" id="KW-1185">Reference proteome</keyword>
<dbReference type="InterPro" id="IPR036942">
    <property type="entry name" value="Beta-barrel_TonB_sf"/>
</dbReference>
<keyword evidence="8 10" id="KW-0472">Membrane</keyword>
<protein>
    <submittedName>
        <fullName evidence="16">TonB-dependent receptor</fullName>
    </submittedName>
</protein>
<gene>
    <name evidence="16" type="ORF">U0C82_16965</name>
</gene>
<evidence type="ECO:0000256" key="10">
    <source>
        <dbReference type="PROSITE-ProRule" id="PRU01360"/>
    </source>
</evidence>
<organism evidence="16 17">
    <name type="scientific">Fulvimarina uroteuthidis</name>
    <dbReference type="NCBI Taxonomy" id="3098149"/>
    <lineage>
        <taxon>Bacteria</taxon>
        <taxon>Pseudomonadati</taxon>
        <taxon>Pseudomonadota</taxon>
        <taxon>Alphaproteobacteria</taxon>
        <taxon>Hyphomicrobiales</taxon>
        <taxon>Aurantimonadaceae</taxon>
        <taxon>Fulvimarina</taxon>
    </lineage>
</organism>
<reference evidence="16 17" key="1">
    <citation type="submission" date="2023-12" db="EMBL/GenBank/DDBJ databases">
        <title>Description of Novel Strain Fulvimarina sp. 2208YS6-2-32 isolated from Uroteuthis (Photololigo) edulis.</title>
        <authorList>
            <person name="Park J.-S."/>
        </authorList>
    </citation>
    <scope>NUCLEOTIDE SEQUENCE [LARGE SCALE GENOMIC DNA]</scope>
    <source>
        <strain evidence="16 17">2208YS6-2-32</strain>
    </source>
</reference>
<feature type="region of interest" description="Disordered" evidence="12">
    <location>
        <begin position="339"/>
        <end position="361"/>
    </location>
</feature>
<evidence type="ECO:0000256" key="4">
    <source>
        <dbReference type="ARBA" id="ARBA00022692"/>
    </source>
</evidence>
<feature type="chain" id="PRO_5046236782" evidence="13">
    <location>
        <begin position="35"/>
        <end position="741"/>
    </location>
</feature>
<evidence type="ECO:0000313" key="16">
    <source>
        <dbReference type="EMBL" id="MDY8110832.1"/>
    </source>
</evidence>
<feature type="domain" description="TonB-dependent receptor-like beta-barrel" evidence="14">
    <location>
        <begin position="309"/>
        <end position="714"/>
    </location>
</feature>
<name>A0ABU5I6X1_9HYPH</name>
<keyword evidence="16" id="KW-0675">Receptor</keyword>
<evidence type="ECO:0000256" key="3">
    <source>
        <dbReference type="ARBA" id="ARBA00022452"/>
    </source>
</evidence>
<keyword evidence="6" id="KW-0406">Ion transport</keyword>
<dbReference type="Gene3D" id="2.170.130.10">
    <property type="entry name" value="TonB-dependent receptor, plug domain"/>
    <property type="match status" value="1"/>
</dbReference>
<dbReference type="Proteomes" id="UP001294412">
    <property type="component" value="Unassembled WGS sequence"/>
</dbReference>
<dbReference type="PROSITE" id="PS52016">
    <property type="entry name" value="TONB_DEPENDENT_REC_3"/>
    <property type="match status" value="1"/>
</dbReference>
<comment type="subcellular location">
    <subcellularLocation>
        <location evidence="1 10">Cell outer membrane</location>
        <topology evidence="1 10">Multi-pass membrane protein</topology>
    </subcellularLocation>
</comment>
<evidence type="ECO:0000256" key="1">
    <source>
        <dbReference type="ARBA" id="ARBA00004571"/>
    </source>
</evidence>
<evidence type="ECO:0000256" key="2">
    <source>
        <dbReference type="ARBA" id="ARBA00022448"/>
    </source>
</evidence>
<dbReference type="InterPro" id="IPR012910">
    <property type="entry name" value="Plug_dom"/>
</dbReference>
<dbReference type="EMBL" id="JAXLPB010000006">
    <property type="protein sequence ID" value="MDY8110832.1"/>
    <property type="molecule type" value="Genomic_DNA"/>
</dbReference>
<evidence type="ECO:0000256" key="6">
    <source>
        <dbReference type="ARBA" id="ARBA00023065"/>
    </source>
</evidence>
<evidence type="ECO:0000256" key="12">
    <source>
        <dbReference type="SAM" id="MobiDB-lite"/>
    </source>
</evidence>
<keyword evidence="2 10" id="KW-0813">Transport</keyword>
<dbReference type="PANTHER" id="PTHR30069:SF53">
    <property type="entry name" value="COLICIN I RECEPTOR-RELATED"/>
    <property type="match status" value="1"/>
</dbReference>
<dbReference type="CDD" id="cd01347">
    <property type="entry name" value="ligand_gated_channel"/>
    <property type="match status" value="1"/>
</dbReference>
<evidence type="ECO:0000313" key="17">
    <source>
        <dbReference type="Proteomes" id="UP001294412"/>
    </source>
</evidence>